<feature type="repeat" description="ANK" evidence="3">
    <location>
        <begin position="49"/>
        <end position="70"/>
    </location>
</feature>
<dbReference type="GeneID" id="81391187"/>
<reference evidence="4" key="1">
    <citation type="submission" date="2022-11" db="EMBL/GenBank/DDBJ databases">
        <authorList>
            <person name="Petersen C."/>
        </authorList>
    </citation>
    <scope>NUCLEOTIDE SEQUENCE</scope>
    <source>
        <strain evidence="4">IBT 34128</strain>
    </source>
</reference>
<evidence type="ECO:0000313" key="5">
    <source>
        <dbReference type="Proteomes" id="UP001141434"/>
    </source>
</evidence>
<feature type="repeat" description="ANK" evidence="3">
    <location>
        <begin position="83"/>
        <end position="105"/>
    </location>
</feature>
<dbReference type="SUPFAM" id="SSF48403">
    <property type="entry name" value="Ankyrin repeat"/>
    <property type="match status" value="2"/>
</dbReference>
<dbReference type="PANTHER" id="PTHR24198">
    <property type="entry name" value="ANKYRIN REPEAT AND PROTEIN KINASE DOMAIN-CONTAINING PROTEIN"/>
    <property type="match status" value="1"/>
</dbReference>
<evidence type="ECO:0000256" key="2">
    <source>
        <dbReference type="ARBA" id="ARBA00023043"/>
    </source>
</evidence>
<comment type="caution">
    <text evidence="4">The sequence shown here is derived from an EMBL/GenBank/DDBJ whole genome shotgun (WGS) entry which is preliminary data.</text>
</comment>
<dbReference type="Gene3D" id="1.25.40.20">
    <property type="entry name" value="Ankyrin repeat-containing domain"/>
    <property type="match status" value="2"/>
</dbReference>
<dbReference type="AlphaFoldDB" id="A0A9W9G4F7"/>
<keyword evidence="1" id="KW-0677">Repeat</keyword>
<evidence type="ECO:0000256" key="3">
    <source>
        <dbReference type="PROSITE-ProRule" id="PRU00023"/>
    </source>
</evidence>
<sequence length="322" mass="35709">MSINSASKVLPDGPKLGYLLLRHTGKFQNADLLKMLLDLGANVNIVNSDGQSPLLLATHRGDLEAIEILLGRPDIDVQAKDRYGSTALHVAARNNQLQVVDLLLQDRRIDINGLDRLGNTAFWWSSCLGHDKVSKRFLDEQRLNVNFPGSRYGLRTTAFYLAVYRNNLPLVSHMLAATHRPRLDPNILGDHLWSPLGTAAYRGSYEMVKPLLGAKGIRINAVDESEDDPLWLAIRRGSRSAVELFLSERARLDINCQNNKSGDTYLLAAARGGDLHLVDIILGFGGVDLNARKQQGEGALEVSYRHKHDQVFQRLTGQGAVY</sequence>
<dbReference type="OrthoDB" id="341259at2759"/>
<dbReference type="Proteomes" id="UP001141434">
    <property type="component" value="Unassembled WGS sequence"/>
</dbReference>
<evidence type="ECO:0000313" key="4">
    <source>
        <dbReference type="EMBL" id="KAJ5111807.1"/>
    </source>
</evidence>
<dbReference type="RefSeq" id="XP_056515286.1">
    <property type="nucleotide sequence ID" value="XM_056652019.1"/>
</dbReference>
<dbReference type="PROSITE" id="PS50088">
    <property type="entry name" value="ANK_REPEAT"/>
    <property type="match status" value="2"/>
</dbReference>
<dbReference type="InterPro" id="IPR036770">
    <property type="entry name" value="Ankyrin_rpt-contain_sf"/>
</dbReference>
<dbReference type="EMBL" id="JAPMSZ010000002">
    <property type="protein sequence ID" value="KAJ5111807.1"/>
    <property type="molecule type" value="Genomic_DNA"/>
</dbReference>
<dbReference type="InterPro" id="IPR002110">
    <property type="entry name" value="Ankyrin_rpt"/>
</dbReference>
<dbReference type="SMART" id="SM00248">
    <property type="entry name" value="ANK"/>
    <property type="match status" value="8"/>
</dbReference>
<evidence type="ECO:0000256" key="1">
    <source>
        <dbReference type="ARBA" id="ARBA00022737"/>
    </source>
</evidence>
<keyword evidence="2 3" id="KW-0040">ANK repeat</keyword>
<dbReference type="Pfam" id="PF12796">
    <property type="entry name" value="Ank_2"/>
    <property type="match status" value="2"/>
</dbReference>
<dbReference type="PANTHER" id="PTHR24198:SF165">
    <property type="entry name" value="ANKYRIN REPEAT-CONTAINING PROTEIN-RELATED"/>
    <property type="match status" value="1"/>
</dbReference>
<name>A0A9W9G4F7_9EURO</name>
<reference evidence="4" key="2">
    <citation type="journal article" date="2023" name="IMA Fungus">
        <title>Comparative genomic study of the Penicillium genus elucidates a diverse pangenome and 15 lateral gene transfer events.</title>
        <authorList>
            <person name="Petersen C."/>
            <person name="Sorensen T."/>
            <person name="Nielsen M.R."/>
            <person name="Sondergaard T.E."/>
            <person name="Sorensen J.L."/>
            <person name="Fitzpatrick D.A."/>
            <person name="Frisvad J.C."/>
            <person name="Nielsen K.L."/>
        </authorList>
    </citation>
    <scope>NUCLEOTIDE SEQUENCE</scope>
    <source>
        <strain evidence="4">IBT 34128</strain>
    </source>
</reference>
<organism evidence="4 5">
    <name type="scientific">Penicillium alfredii</name>
    <dbReference type="NCBI Taxonomy" id="1506179"/>
    <lineage>
        <taxon>Eukaryota</taxon>
        <taxon>Fungi</taxon>
        <taxon>Dikarya</taxon>
        <taxon>Ascomycota</taxon>
        <taxon>Pezizomycotina</taxon>
        <taxon>Eurotiomycetes</taxon>
        <taxon>Eurotiomycetidae</taxon>
        <taxon>Eurotiales</taxon>
        <taxon>Aspergillaceae</taxon>
        <taxon>Penicillium</taxon>
    </lineage>
</organism>
<dbReference type="PROSITE" id="PS50297">
    <property type="entry name" value="ANK_REP_REGION"/>
    <property type="match status" value="2"/>
</dbReference>
<keyword evidence="5" id="KW-1185">Reference proteome</keyword>
<proteinExistence type="predicted"/>
<protein>
    <submittedName>
        <fullName evidence="4">Uncharacterized protein</fullName>
    </submittedName>
</protein>
<accession>A0A9W9G4F7</accession>
<gene>
    <name evidence="4" type="ORF">NUU61_001437</name>
</gene>